<evidence type="ECO:0000313" key="1">
    <source>
        <dbReference type="EMBL" id="KKW90260.1"/>
    </source>
</evidence>
<name>A0A0M3AK94_9SPHN</name>
<accession>A0A0M3AK94</accession>
<dbReference type="STRING" id="56193.YP76_19805"/>
<proteinExistence type="predicted"/>
<organism evidence="1 2">
    <name type="scientific">Sphingobium chungbukense</name>
    <dbReference type="NCBI Taxonomy" id="56193"/>
    <lineage>
        <taxon>Bacteria</taxon>
        <taxon>Pseudomonadati</taxon>
        <taxon>Pseudomonadota</taxon>
        <taxon>Alphaproteobacteria</taxon>
        <taxon>Sphingomonadales</taxon>
        <taxon>Sphingomonadaceae</taxon>
        <taxon>Sphingobium</taxon>
    </lineage>
</organism>
<gene>
    <name evidence="1" type="ORF">YP76_19805</name>
</gene>
<evidence type="ECO:0000313" key="2">
    <source>
        <dbReference type="Proteomes" id="UP000033874"/>
    </source>
</evidence>
<dbReference type="RefSeq" id="WP_046765352.1">
    <property type="nucleotide sequence ID" value="NZ_LBIC01000010.1"/>
</dbReference>
<dbReference type="PATRIC" id="fig|56193.3.peg.4166"/>
<dbReference type="EMBL" id="LBIC01000010">
    <property type="protein sequence ID" value="KKW90260.1"/>
    <property type="molecule type" value="Genomic_DNA"/>
</dbReference>
<comment type="caution">
    <text evidence="1">The sequence shown here is derived from an EMBL/GenBank/DDBJ whole genome shotgun (WGS) entry which is preliminary data.</text>
</comment>
<sequence length="68" mass="7681">MLNATERNGLSLKRLELCSRENAVRVANRIFDDHTRKVSILRTGNPLQPFRVSLGPADPRRVVLEIVA</sequence>
<reference evidence="1 2" key="1">
    <citation type="submission" date="2015-04" db="EMBL/GenBank/DDBJ databases">
        <title>Genome sequence of aromatic hydrocarbons-degrading Sphingobium chungbukense DJ77.</title>
        <authorList>
            <person name="Kim Y.-C."/>
            <person name="Chae J.-C."/>
        </authorList>
    </citation>
    <scope>NUCLEOTIDE SEQUENCE [LARGE SCALE GENOMIC DNA]</scope>
    <source>
        <strain evidence="1 2">DJ77</strain>
    </source>
</reference>
<protein>
    <submittedName>
        <fullName evidence="1">Uncharacterized protein</fullName>
    </submittedName>
</protein>
<keyword evidence="2" id="KW-1185">Reference proteome</keyword>
<dbReference type="AlphaFoldDB" id="A0A0M3AK94"/>
<dbReference type="Proteomes" id="UP000033874">
    <property type="component" value="Unassembled WGS sequence"/>
</dbReference>